<proteinExistence type="predicted"/>
<gene>
    <name evidence="2" type="ORF">GJ744_004657</name>
</gene>
<feature type="region of interest" description="Disordered" evidence="1">
    <location>
        <begin position="1"/>
        <end position="70"/>
    </location>
</feature>
<evidence type="ECO:0000256" key="1">
    <source>
        <dbReference type="SAM" id="MobiDB-lite"/>
    </source>
</evidence>
<evidence type="ECO:0000313" key="3">
    <source>
        <dbReference type="Proteomes" id="UP000606974"/>
    </source>
</evidence>
<dbReference type="Proteomes" id="UP000606974">
    <property type="component" value="Unassembled WGS sequence"/>
</dbReference>
<sequence length="134" mass="14979">MVVPPGQYQEEPDYNMSDNHAHPEPQPQPQQEQQSEMTMLAAAIASAFRHAQTPAKSEKTADVPAFTGTGSHVQEDLERFKIGLDSKFDVNSDRYSTPKSRIHYAFARTVDRAASIVLDGIKEGKYMDWHSGKT</sequence>
<comment type="caution">
    <text evidence="2">The sequence shown here is derived from an EMBL/GenBank/DDBJ whole genome shotgun (WGS) entry which is preliminary data.</text>
</comment>
<reference evidence="2" key="1">
    <citation type="submission" date="2020-02" db="EMBL/GenBank/DDBJ databases">
        <authorList>
            <person name="Palmer J.M."/>
        </authorList>
    </citation>
    <scope>NUCLEOTIDE SEQUENCE</scope>
    <source>
        <strain evidence="2">EPUS1.4</strain>
        <tissue evidence="2">Thallus</tissue>
    </source>
</reference>
<name>A0A8H7E7V9_9EURO</name>
<evidence type="ECO:0000313" key="2">
    <source>
        <dbReference type="EMBL" id="KAF7511468.1"/>
    </source>
</evidence>
<dbReference type="EMBL" id="JAACFV010000020">
    <property type="protein sequence ID" value="KAF7511468.1"/>
    <property type="molecule type" value="Genomic_DNA"/>
</dbReference>
<keyword evidence="3" id="KW-1185">Reference proteome</keyword>
<protein>
    <submittedName>
        <fullName evidence="2">Uncharacterized protein</fullName>
    </submittedName>
</protein>
<dbReference type="AlphaFoldDB" id="A0A8H7E7V9"/>
<organism evidence="2 3">
    <name type="scientific">Endocarpon pusillum</name>
    <dbReference type="NCBI Taxonomy" id="364733"/>
    <lineage>
        <taxon>Eukaryota</taxon>
        <taxon>Fungi</taxon>
        <taxon>Dikarya</taxon>
        <taxon>Ascomycota</taxon>
        <taxon>Pezizomycotina</taxon>
        <taxon>Eurotiomycetes</taxon>
        <taxon>Chaetothyriomycetidae</taxon>
        <taxon>Verrucariales</taxon>
        <taxon>Verrucariaceae</taxon>
        <taxon>Endocarpon</taxon>
    </lineage>
</organism>
<accession>A0A8H7E7V9</accession>